<protein>
    <submittedName>
        <fullName evidence="1">Uncharacterized protein</fullName>
    </submittedName>
</protein>
<sequence>MAGQTFDLTDDNKILSLRSPKASISGPYKVVFKNIEERWAIVAIDWDGEPRLAIRWFWGNGGNPFSSGNPTWLVIPSSLSNATLNGLPLDFKLYSKLVDFLAGKITGDQIYI</sequence>
<comment type="caution">
    <text evidence="1">The sequence shown here is derived from an EMBL/GenBank/DDBJ whole genome shotgun (WGS) entry which is preliminary data.</text>
</comment>
<dbReference type="Proteomes" id="UP000625283">
    <property type="component" value="Unassembled WGS sequence"/>
</dbReference>
<gene>
    <name evidence="1" type="ORF">JKG61_19580</name>
</gene>
<dbReference type="RefSeq" id="WP_202104671.1">
    <property type="nucleotide sequence ID" value="NZ_JAERTY010000012.1"/>
</dbReference>
<evidence type="ECO:0000313" key="1">
    <source>
        <dbReference type="EMBL" id="MBL1410969.1"/>
    </source>
</evidence>
<keyword evidence="2" id="KW-1185">Reference proteome</keyword>
<accession>A0ABS1R8U7</accession>
<evidence type="ECO:0000313" key="2">
    <source>
        <dbReference type="Proteomes" id="UP000625283"/>
    </source>
</evidence>
<organism evidence="1 2">
    <name type="scientific">Sphingobacterium faecale</name>
    <dbReference type="NCBI Taxonomy" id="2803775"/>
    <lineage>
        <taxon>Bacteria</taxon>
        <taxon>Pseudomonadati</taxon>
        <taxon>Bacteroidota</taxon>
        <taxon>Sphingobacteriia</taxon>
        <taxon>Sphingobacteriales</taxon>
        <taxon>Sphingobacteriaceae</taxon>
        <taxon>Sphingobacterium</taxon>
    </lineage>
</organism>
<dbReference type="EMBL" id="JAERTY010000012">
    <property type="protein sequence ID" value="MBL1410969.1"/>
    <property type="molecule type" value="Genomic_DNA"/>
</dbReference>
<name>A0ABS1R8U7_9SPHI</name>
<reference evidence="1 2" key="1">
    <citation type="submission" date="2021-01" db="EMBL/GenBank/DDBJ databases">
        <title>C459-1 draft genome sequence.</title>
        <authorList>
            <person name="Zhang X.-F."/>
        </authorList>
    </citation>
    <scope>NUCLEOTIDE SEQUENCE [LARGE SCALE GENOMIC DNA]</scope>
    <source>
        <strain evidence="2">C459-1</strain>
    </source>
</reference>
<proteinExistence type="predicted"/>